<protein>
    <recommendedName>
        <fullName evidence="3">DUF1653 domain-containing protein</fullName>
    </recommendedName>
</protein>
<dbReference type="EMBL" id="SOEC01000008">
    <property type="protein sequence ID" value="TDX29149.1"/>
    <property type="molecule type" value="Genomic_DNA"/>
</dbReference>
<accession>A0A4R8FRF3</accession>
<evidence type="ECO:0000313" key="2">
    <source>
        <dbReference type="Proteomes" id="UP000294489"/>
    </source>
</evidence>
<dbReference type="OrthoDB" id="7033071at2"/>
<comment type="caution">
    <text evidence="1">The sequence shown here is derived from an EMBL/GenBank/DDBJ whole genome shotgun (WGS) entry which is preliminary data.</text>
</comment>
<evidence type="ECO:0008006" key="3">
    <source>
        <dbReference type="Google" id="ProtNLM"/>
    </source>
</evidence>
<evidence type="ECO:0000313" key="1">
    <source>
        <dbReference type="EMBL" id="TDX29149.1"/>
    </source>
</evidence>
<dbReference type="RefSeq" id="WP_134017986.1">
    <property type="nucleotide sequence ID" value="NZ_SOEC01000008.1"/>
</dbReference>
<dbReference type="Proteomes" id="UP000294489">
    <property type="component" value="Unassembled WGS sequence"/>
</dbReference>
<reference evidence="1 2" key="1">
    <citation type="submission" date="2019-03" db="EMBL/GenBank/DDBJ databases">
        <title>Freshwater and sediment microbial communities from various areas in North America, analyzing microbe dynamics in response to fracking.</title>
        <authorList>
            <person name="Lamendella R."/>
        </authorList>
    </citation>
    <scope>NUCLEOTIDE SEQUENCE [LARGE SCALE GENOMIC DNA]</scope>
    <source>
        <strain evidence="1 2">6_TX</strain>
    </source>
</reference>
<sequence>MSNATVCDKHAESPSIIYGECVGCEIDELQQVYRLARDFVQAKGRYHSQHAMCDLLEHFGKPCVRPDKQGDKPHHESDLPKIWELYRHKNGTLYRVALVANQNSNRPEYPVIVNYTDDDGNTWAKTLGKFLSKMTRVGDGIW</sequence>
<organism evidence="1 2">
    <name type="scientific">Modicisalibacter xianhensis</name>
    <dbReference type="NCBI Taxonomy" id="442341"/>
    <lineage>
        <taxon>Bacteria</taxon>
        <taxon>Pseudomonadati</taxon>
        <taxon>Pseudomonadota</taxon>
        <taxon>Gammaproteobacteria</taxon>
        <taxon>Oceanospirillales</taxon>
        <taxon>Halomonadaceae</taxon>
        <taxon>Modicisalibacter</taxon>
    </lineage>
</organism>
<name>A0A4R8FRF3_9GAMM</name>
<gene>
    <name evidence="1" type="ORF">DFO67_108193</name>
</gene>
<proteinExistence type="predicted"/>
<dbReference type="AlphaFoldDB" id="A0A4R8FRF3"/>